<proteinExistence type="predicted"/>
<feature type="transmembrane region" description="Helical" evidence="1">
    <location>
        <begin position="138"/>
        <end position="158"/>
    </location>
</feature>
<dbReference type="STRING" id="1802399.A3E39_03430"/>
<dbReference type="Proteomes" id="UP000176603">
    <property type="component" value="Unassembled WGS sequence"/>
</dbReference>
<dbReference type="EMBL" id="MGEH01000005">
    <property type="protein sequence ID" value="OGL79577.1"/>
    <property type="molecule type" value="Genomic_DNA"/>
</dbReference>
<reference evidence="2 3" key="1">
    <citation type="journal article" date="2016" name="Nat. Commun.">
        <title>Thousands of microbial genomes shed light on interconnected biogeochemical processes in an aquifer system.</title>
        <authorList>
            <person name="Anantharaman K."/>
            <person name="Brown C.T."/>
            <person name="Hug L.A."/>
            <person name="Sharon I."/>
            <person name="Castelle C.J."/>
            <person name="Probst A.J."/>
            <person name="Thomas B.C."/>
            <person name="Singh A."/>
            <person name="Wilkins M.J."/>
            <person name="Karaoz U."/>
            <person name="Brodie E.L."/>
            <person name="Williams K.H."/>
            <person name="Hubbard S.S."/>
            <person name="Banfield J.F."/>
        </authorList>
    </citation>
    <scope>NUCLEOTIDE SEQUENCE [LARGE SCALE GENOMIC DNA]</scope>
</reference>
<organism evidence="2 3">
    <name type="scientific">Candidatus Uhrbacteria bacterium RIFCSPHIGHO2_12_FULL_60_25</name>
    <dbReference type="NCBI Taxonomy" id="1802399"/>
    <lineage>
        <taxon>Bacteria</taxon>
        <taxon>Candidatus Uhriibacteriota</taxon>
    </lineage>
</organism>
<comment type="caution">
    <text evidence="2">The sequence shown here is derived from an EMBL/GenBank/DDBJ whole genome shotgun (WGS) entry which is preliminary data.</text>
</comment>
<protein>
    <submittedName>
        <fullName evidence="2">Uncharacterized protein</fullName>
    </submittedName>
</protein>
<evidence type="ECO:0000256" key="1">
    <source>
        <dbReference type="SAM" id="Phobius"/>
    </source>
</evidence>
<keyword evidence="1" id="KW-0472">Membrane</keyword>
<feature type="transmembrane region" description="Helical" evidence="1">
    <location>
        <begin position="67"/>
        <end position="88"/>
    </location>
</feature>
<feature type="transmembrane region" description="Helical" evidence="1">
    <location>
        <begin position="109"/>
        <end position="132"/>
    </location>
</feature>
<evidence type="ECO:0000313" key="3">
    <source>
        <dbReference type="Proteomes" id="UP000176603"/>
    </source>
</evidence>
<keyword evidence="1" id="KW-1133">Transmembrane helix</keyword>
<accession>A0A1F7UPF0</accession>
<name>A0A1F7UPF0_9BACT</name>
<sequence length="189" mass="21157">MRIETKQPNHDLCPPGLLFVADLLARVPERQRDLLDHEITKREREQTLTRETRHLLSWHPLHTTKTVLLYGVLTFVLAWVIGALGSLGRAYAALKAAEVTIPLPVVKDFVFNIGSFVPTSTTFGLASQFPAFTFRDSLYIGLGVAAAVAIEKLIFAALQWNRARALHASEAELEQEIATLKEWRRGASR</sequence>
<keyword evidence="1" id="KW-0812">Transmembrane</keyword>
<evidence type="ECO:0000313" key="2">
    <source>
        <dbReference type="EMBL" id="OGL79577.1"/>
    </source>
</evidence>
<gene>
    <name evidence="2" type="ORF">A3E39_03430</name>
</gene>
<dbReference type="AlphaFoldDB" id="A0A1F7UPF0"/>